<comment type="caution">
    <text evidence="1">The sequence shown here is derived from an EMBL/GenBank/DDBJ whole genome shotgun (WGS) entry which is preliminary data.</text>
</comment>
<keyword evidence="2" id="KW-1185">Reference proteome</keyword>
<dbReference type="PANTHER" id="PTHR30634:SF14">
    <property type="match status" value="1"/>
</dbReference>
<organism evidence="1 2">
    <name type="scientific">Tenggerimyces flavus</name>
    <dbReference type="NCBI Taxonomy" id="1708749"/>
    <lineage>
        <taxon>Bacteria</taxon>
        <taxon>Bacillati</taxon>
        <taxon>Actinomycetota</taxon>
        <taxon>Actinomycetes</taxon>
        <taxon>Propionibacteriales</taxon>
        <taxon>Nocardioidaceae</taxon>
        <taxon>Tenggerimyces</taxon>
    </lineage>
</organism>
<evidence type="ECO:0000313" key="2">
    <source>
        <dbReference type="Proteomes" id="UP001595699"/>
    </source>
</evidence>
<dbReference type="Pfam" id="PF18934">
    <property type="entry name" value="DUF5682"/>
    <property type="match status" value="1"/>
</dbReference>
<gene>
    <name evidence="1" type="ORF">ACFOUW_39495</name>
</gene>
<dbReference type="InterPro" id="IPR050458">
    <property type="entry name" value="LolB"/>
</dbReference>
<dbReference type="InterPro" id="IPR043737">
    <property type="entry name" value="DUF5682"/>
</dbReference>
<sequence>MARSTALPERVTVLGIRHHGPGSARMVRAALEAVRPELVLIEGPPDADPLVPHVPDLTPPVALLLHDDADPSKSAFWPFAGFSPEWQALSWAAAAGVPARFADMAASAFIDPVDRILRPRRKRVHLDPLGLLAEAAGFDDPERWWEDVVEHSAVADPLTLAAAVGEAMGALREEYADEIDEETLVREAAMRQLLRKGLKEFSGPIVFVCGAWHAPALATLPPATHDAALLRGLKKRKVSGSWVPWSYGRLAATSGYGAGVDSPGWYSHLFSRAGHGDVVPRWFARTCQVLRSEGLPASTASAVEAVRLADALAALRGRPSPGLSEVSDATLAVLCGGDSVPLRLVRDRLVIGEQLGAVGDDVPRSPLARDLERLQKRLRLPVSPEEKLVALDLRKDVGRERSRLFRRLLVLDVAWGELEPARGLGTFAERWVLRWDPSLAVAVAAAARHGTTVSAAAERVLLSRTVDAERVSEAASLLASAVGCELPDVVTSAREALDRCAAAATDALDLLGALPELSDTARYGSVRGTDPELLRTALHGLLSRGAVGLPLACRGIDDRTAEQAVRAIDGAQQAVRRMADDSHAELWEASLVKLVETDDAHGLPAGRSTRLLWESSALSADAVAVRLHRAVTASSGSTAFVAGFLRGSATMLGADPRLLALVDSWLAGLSDSSFEDALPLLRRAVSEFSTAERRTLASRVSGEAGPVVAAGDEWDPTRAARLVSYVEGLLAEAAR</sequence>
<protein>
    <submittedName>
        <fullName evidence="1">DUF5682 family protein</fullName>
    </submittedName>
</protein>
<reference evidence="2" key="1">
    <citation type="journal article" date="2019" name="Int. J. Syst. Evol. Microbiol.">
        <title>The Global Catalogue of Microorganisms (GCM) 10K type strain sequencing project: providing services to taxonomists for standard genome sequencing and annotation.</title>
        <authorList>
            <consortium name="The Broad Institute Genomics Platform"/>
            <consortium name="The Broad Institute Genome Sequencing Center for Infectious Disease"/>
            <person name="Wu L."/>
            <person name="Ma J."/>
        </authorList>
    </citation>
    <scope>NUCLEOTIDE SEQUENCE [LARGE SCALE GENOMIC DNA]</scope>
    <source>
        <strain evidence="2">CGMCC 4.7241</strain>
    </source>
</reference>
<name>A0ABV7YPI3_9ACTN</name>
<accession>A0ABV7YPI3</accession>
<evidence type="ECO:0000313" key="1">
    <source>
        <dbReference type="EMBL" id="MFC3766967.1"/>
    </source>
</evidence>
<dbReference type="Proteomes" id="UP001595699">
    <property type="component" value="Unassembled WGS sequence"/>
</dbReference>
<dbReference type="EMBL" id="JBHRZH010000062">
    <property type="protein sequence ID" value="MFC3766967.1"/>
    <property type="molecule type" value="Genomic_DNA"/>
</dbReference>
<proteinExistence type="predicted"/>
<dbReference type="RefSeq" id="WP_205115823.1">
    <property type="nucleotide sequence ID" value="NZ_JAFBCM010000001.1"/>
</dbReference>
<dbReference type="PANTHER" id="PTHR30634">
    <property type="entry name" value="OUTER MEMBRANE LOLAB LIPOPROTEIN INSERTION APPARATUS"/>
    <property type="match status" value="1"/>
</dbReference>